<evidence type="ECO:0000256" key="1">
    <source>
        <dbReference type="SAM" id="MobiDB-lite"/>
    </source>
</evidence>
<keyword evidence="3" id="KW-1185">Reference proteome</keyword>
<feature type="region of interest" description="Disordered" evidence="1">
    <location>
        <begin position="176"/>
        <end position="260"/>
    </location>
</feature>
<feature type="compositionally biased region" description="Polar residues" evidence="1">
    <location>
        <begin position="214"/>
        <end position="227"/>
    </location>
</feature>
<feature type="compositionally biased region" description="Basic and acidic residues" evidence="1">
    <location>
        <begin position="201"/>
        <end position="213"/>
    </location>
</feature>
<evidence type="ECO:0000313" key="2">
    <source>
        <dbReference type="EMBL" id="RWA10931.1"/>
    </source>
</evidence>
<name>A0A439D950_9PEZI</name>
<dbReference type="STRING" id="363999.A0A439D950"/>
<dbReference type="Proteomes" id="UP000286045">
    <property type="component" value="Unassembled WGS sequence"/>
</dbReference>
<dbReference type="AlphaFoldDB" id="A0A439D950"/>
<comment type="caution">
    <text evidence="2">The sequence shown here is derived from an EMBL/GenBank/DDBJ whole genome shotgun (WGS) entry which is preliminary data.</text>
</comment>
<sequence length="356" mass="38349">MVPSFMALETVGHVVAALGDSYAVGLECYAAWRRRQRERNHYRTRGADDAEARTWVCAASASLTISKLRIQDAFSSGADVLGDEFIFGDGKRHEPAVVCLLADVYLEACRDVLLDNLARLQDCVAALERAVDAGNHPLPLAEATCVSEAVRVSSLVALHKQYQRLVVGRLAPRGLPLTAPKLSSADKNCDINGGGPEEEVDKARASADHHQTGSEKISPNTDNNSNKSNHEPPSPPPTPTPASKEQSDRDAESAYSWSTASLGPRPKNSVFSVFCPEAMKYQVDLEKTLPIKGAKCRCGYDWNASCCTQNPAAMVIKEGFLITPRFLGKSHCDKGLGCVLCTVSPSVPKDPAIDGE</sequence>
<accession>A0A439D950</accession>
<gene>
    <name evidence="2" type="ORF">EKO27_g4178</name>
</gene>
<organism evidence="2 3">
    <name type="scientific">Xylaria grammica</name>
    <dbReference type="NCBI Taxonomy" id="363999"/>
    <lineage>
        <taxon>Eukaryota</taxon>
        <taxon>Fungi</taxon>
        <taxon>Dikarya</taxon>
        <taxon>Ascomycota</taxon>
        <taxon>Pezizomycotina</taxon>
        <taxon>Sordariomycetes</taxon>
        <taxon>Xylariomycetidae</taxon>
        <taxon>Xylariales</taxon>
        <taxon>Xylariaceae</taxon>
        <taxon>Xylaria</taxon>
    </lineage>
</organism>
<reference evidence="2 3" key="1">
    <citation type="submission" date="2018-12" db="EMBL/GenBank/DDBJ databases">
        <title>Draft genome sequence of Xylaria grammica IHI A82.</title>
        <authorList>
            <person name="Buettner E."/>
            <person name="Kellner H."/>
        </authorList>
    </citation>
    <scope>NUCLEOTIDE SEQUENCE [LARGE SCALE GENOMIC DNA]</scope>
    <source>
        <strain evidence="2 3">IHI A82</strain>
    </source>
</reference>
<evidence type="ECO:0000313" key="3">
    <source>
        <dbReference type="Proteomes" id="UP000286045"/>
    </source>
</evidence>
<dbReference type="EMBL" id="RYZI01000096">
    <property type="protein sequence ID" value="RWA10931.1"/>
    <property type="molecule type" value="Genomic_DNA"/>
</dbReference>
<protein>
    <submittedName>
        <fullName evidence="2">Uncharacterized protein</fullName>
    </submittedName>
</protein>
<proteinExistence type="predicted"/>